<sequence>MMGLLALYAVCLSHKTNKRFYIEDLAKKTSILVPEYSFGFLVACSSCGFFSREDIADDWGIYNVNEEISEKIEQKINNRINRFKDKDKKLLLSDKNIIENYFNQ</sequence>
<protein>
    <submittedName>
        <fullName evidence="1">Uncharacterized protein</fullName>
    </submittedName>
</protein>
<comment type="caution">
    <text evidence="1">The sequence shown here is derived from an EMBL/GenBank/DDBJ whole genome shotgun (WGS) entry which is preliminary data.</text>
</comment>
<proteinExistence type="predicted"/>
<evidence type="ECO:0000313" key="1">
    <source>
        <dbReference type="EMBL" id="EFS97838.1"/>
    </source>
</evidence>
<dbReference type="Proteomes" id="UP000005391">
    <property type="component" value="Unassembled WGS sequence"/>
</dbReference>
<dbReference type="AlphaFoldDB" id="E4MQU0"/>
<dbReference type="EMBL" id="AEOH01000020">
    <property type="protein sequence ID" value="EFS97838.1"/>
    <property type="molecule type" value="Genomic_DNA"/>
</dbReference>
<dbReference type="RefSeq" id="WP_002672399.1">
    <property type="nucleotide sequence ID" value="NZ_GL573160.1"/>
</dbReference>
<organism evidence="1 2">
    <name type="scientific">Capnocytophaga ochracea F0287</name>
    <dbReference type="NCBI Taxonomy" id="873517"/>
    <lineage>
        <taxon>Bacteria</taxon>
        <taxon>Pseudomonadati</taxon>
        <taxon>Bacteroidota</taxon>
        <taxon>Flavobacteriia</taxon>
        <taxon>Flavobacteriales</taxon>
        <taxon>Flavobacteriaceae</taxon>
        <taxon>Capnocytophaga</taxon>
    </lineage>
</organism>
<dbReference type="HOGENOM" id="CLU_2245052_0_0_10"/>
<name>E4MQU0_CAPOC</name>
<reference evidence="1 2" key="1">
    <citation type="submission" date="2010-10" db="EMBL/GenBank/DDBJ databases">
        <authorList>
            <person name="Muzny D."/>
            <person name="Qin X."/>
            <person name="Deng J."/>
            <person name="Jiang H."/>
            <person name="Liu Y."/>
            <person name="Qu J."/>
            <person name="Song X.-Z."/>
            <person name="Zhang L."/>
            <person name="Thornton R."/>
            <person name="Coyle M."/>
            <person name="Francisco L."/>
            <person name="Jackson L."/>
            <person name="Javaid M."/>
            <person name="Korchina V."/>
            <person name="Kovar C."/>
            <person name="Mata R."/>
            <person name="Mathew T."/>
            <person name="Ngo R."/>
            <person name="Nguyen L."/>
            <person name="Nguyen N."/>
            <person name="Okwuonu G."/>
            <person name="Ongeri F."/>
            <person name="Pham C."/>
            <person name="Simmons D."/>
            <person name="Wilczek-Boney K."/>
            <person name="Hale W."/>
            <person name="Jakkamsetti A."/>
            <person name="Pham P."/>
            <person name="Ruth R."/>
            <person name="San Lucas F."/>
            <person name="Warren J."/>
            <person name="Zhang J."/>
            <person name="Zhao Z."/>
            <person name="Zhou C."/>
            <person name="Zhu D."/>
            <person name="Lee S."/>
            <person name="Bess C."/>
            <person name="Blankenburg K."/>
            <person name="Forbes L."/>
            <person name="Fu Q."/>
            <person name="Gubbala S."/>
            <person name="Hirani K."/>
            <person name="Jayaseelan J.C."/>
            <person name="Lara F."/>
            <person name="Munidasa M."/>
            <person name="Palculict T."/>
            <person name="Patil S."/>
            <person name="Pu L.-L."/>
            <person name="Saada N."/>
            <person name="Tang L."/>
            <person name="Weissenberger G."/>
            <person name="Zhu Y."/>
            <person name="Hemphill L."/>
            <person name="Shang Y."/>
            <person name="Youmans B."/>
            <person name="Ayvaz T."/>
            <person name="Ross M."/>
            <person name="Santibanez J."/>
            <person name="Aqrawi P."/>
            <person name="Gross S."/>
            <person name="Joshi V."/>
            <person name="Fowler G."/>
            <person name="Nazareth L."/>
            <person name="Reid J."/>
            <person name="Worley K."/>
            <person name="Petrosino J."/>
            <person name="Highlander S."/>
            <person name="Gibbs R."/>
        </authorList>
    </citation>
    <scope>NUCLEOTIDE SEQUENCE [LARGE SCALE GENOMIC DNA]</scope>
    <source>
        <strain evidence="1 2">F0287</strain>
    </source>
</reference>
<gene>
    <name evidence="1" type="ORF">HMPREF1977_0750</name>
</gene>
<evidence type="ECO:0000313" key="2">
    <source>
        <dbReference type="Proteomes" id="UP000005391"/>
    </source>
</evidence>
<accession>E4MQU0</accession>